<sequence>MSQLALFHPSAATPDLPADPYAFDHNLVGGALRPFVRFCKERLLAPEGEISLSLILENAWKNGRDHPYLKAWDTYCTRHALSGDQQK</sequence>
<reference evidence="1 2" key="1">
    <citation type="submission" date="2020-12" db="EMBL/GenBank/DDBJ databases">
        <title>FDA dAtabase for Regulatory Grade micrObial Sequences (FDA-ARGOS): Supporting development and validation of Infectious Disease Dx tests.</title>
        <authorList>
            <person name="Sproer C."/>
            <person name="Gronow S."/>
            <person name="Severitt S."/>
            <person name="Schroder I."/>
            <person name="Tallon L."/>
            <person name="Sadzewicz L."/>
            <person name="Zhao X."/>
            <person name="Boylan J."/>
            <person name="Ott S."/>
            <person name="Bowen H."/>
            <person name="Vavikolanu K."/>
            <person name="Mehta A."/>
            <person name="Aluvathingal J."/>
            <person name="Nadendla S."/>
            <person name="Lowell S."/>
            <person name="Myers T."/>
            <person name="Yan Y."/>
            <person name="Sichtig H."/>
        </authorList>
    </citation>
    <scope>NUCLEOTIDE SEQUENCE [LARGE SCALE GENOMIC DNA]</scope>
    <source>
        <strain evidence="1 2">FDAARGOS_1050</strain>
    </source>
</reference>
<dbReference type="Proteomes" id="UP000595231">
    <property type="component" value="Chromosome"/>
</dbReference>
<accession>A0A7T4AZ95</accession>
<name>A0A7T4AZ95_9BURK</name>
<evidence type="ECO:0000313" key="2">
    <source>
        <dbReference type="Proteomes" id="UP000595231"/>
    </source>
</evidence>
<protein>
    <submittedName>
        <fullName evidence="1">Uncharacterized protein</fullName>
    </submittedName>
</protein>
<dbReference type="EMBL" id="CP065997">
    <property type="protein sequence ID" value="QQB32787.1"/>
    <property type="molecule type" value="Genomic_DNA"/>
</dbReference>
<dbReference type="RefSeq" id="WP_198483287.1">
    <property type="nucleotide sequence ID" value="NZ_CP065997.1"/>
</dbReference>
<evidence type="ECO:0000313" key="1">
    <source>
        <dbReference type="EMBL" id="QQB32787.1"/>
    </source>
</evidence>
<dbReference type="AlphaFoldDB" id="A0A7T4AZ95"/>
<organism evidence="1 2">
    <name type="scientific">Achromobacter deleyi</name>
    <dbReference type="NCBI Taxonomy" id="1353891"/>
    <lineage>
        <taxon>Bacteria</taxon>
        <taxon>Pseudomonadati</taxon>
        <taxon>Pseudomonadota</taxon>
        <taxon>Betaproteobacteria</taxon>
        <taxon>Burkholderiales</taxon>
        <taxon>Alcaligenaceae</taxon>
        <taxon>Achromobacter</taxon>
    </lineage>
</organism>
<gene>
    <name evidence="1" type="ORF">I6I07_19265</name>
</gene>
<proteinExistence type="predicted"/>